<protein>
    <submittedName>
        <fullName evidence="3">DUF397 domain-containing protein</fullName>
    </submittedName>
</protein>
<feature type="compositionally biased region" description="Polar residues" evidence="1">
    <location>
        <begin position="1"/>
        <end position="19"/>
    </location>
</feature>
<feature type="domain" description="DUF397" evidence="2">
    <location>
        <begin position="10"/>
        <end position="59"/>
    </location>
</feature>
<evidence type="ECO:0000313" key="3">
    <source>
        <dbReference type="EMBL" id="WND23827.1"/>
    </source>
</evidence>
<feature type="region of interest" description="Disordered" evidence="1">
    <location>
        <begin position="1"/>
        <end position="22"/>
    </location>
</feature>
<organism evidence="3 4">
    <name type="scientific">Streptomyces violaceus</name>
    <name type="common">Streptomyces venezuelae</name>
    <dbReference type="NCBI Taxonomy" id="1936"/>
    <lineage>
        <taxon>Bacteria</taxon>
        <taxon>Bacillati</taxon>
        <taxon>Actinomycetota</taxon>
        <taxon>Actinomycetes</taxon>
        <taxon>Kitasatosporales</taxon>
        <taxon>Streptomycetaceae</taxon>
        <taxon>Streptomyces</taxon>
    </lineage>
</organism>
<dbReference type="Proteomes" id="UP001249394">
    <property type="component" value="Chromosome"/>
</dbReference>
<evidence type="ECO:0000313" key="4">
    <source>
        <dbReference type="Proteomes" id="UP001249394"/>
    </source>
</evidence>
<gene>
    <name evidence="3" type="ORF">RI060_20340</name>
</gene>
<dbReference type="InterPro" id="IPR007278">
    <property type="entry name" value="DUF397"/>
</dbReference>
<sequence length="69" mass="7181">MGSSQNLNNARWRKSSYSGNTGGDCVEVADLGLLGVAVRDSKNPGVGIATVSPEAYVALKDWATRVAKA</sequence>
<dbReference type="EMBL" id="CP134213">
    <property type="protein sequence ID" value="WND23827.1"/>
    <property type="molecule type" value="Genomic_DNA"/>
</dbReference>
<accession>A0ABY9USL1</accession>
<evidence type="ECO:0000259" key="2">
    <source>
        <dbReference type="Pfam" id="PF04149"/>
    </source>
</evidence>
<keyword evidence="4" id="KW-1185">Reference proteome</keyword>
<dbReference type="Pfam" id="PF04149">
    <property type="entry name" value="DUF397"/>
    <property type="match status" value="1"/>
</dbReference>
<proteinExistence type="predicted"/>
<name>A0ABY9USL1_STRVL</name>
<evidence type="ECO:0000256" key="1">
    <source>
        <dbReference type="SAM" id="MobiDB-lite"/>
    </source>
</evidence>
<reference evidence="3 4" key="1">
    <citation type="submission" date="2023-09" db="EMBL/GenBank/DDBJ databases">
        <title>The genome sequence of Streptomyces anthocyanicus.</title>
        <authorList>
            <person name="Mo P."/>
        </authorList>
    </citation>
    <scope>NUCLEOTIDE SEQUENCE [LARGE SCALE GENOMIC DNA]</scope>
    <source>
        <strain evidence="3 4">JCM 4387</strain>
    </source>
</reference>